<name>A0A0A9EAG9_ARUDO</name>
<organism evidence="1">
    <name type="scientific">Arundo donax</name>
    <name type="common">Giant reed</name>
    <name type="synonym">Donax arundinaceus</name>
    <dbReference type="NCBI Taxonomy" id="35708"/>
    <lineage>
        <taxon>Eukaryota</taxon>
        <taxon>Viridiplantae</taxon>
        <taxon>Streptophyta</taxon>
        <taxon>Embryophyta</taxon>
        <taxon>Tracheophyta</taxon>
        <taxon>Spermatophyta</taxon>
        <taxon>Magnoliopsida</taxon>
        <taxon>Liliopsida</taxon>
        <taxon>Poales</taxon>
        <taxon>Poaceae</taxon>
        <taxon>PACMAD clade</taxon>
        <taxon>Arundinoideae</taxon>
        <taxon>Arundineae</taxon>
        <taxon>Arundo</taxon>
    </lineage>
</organism>
<dbReference type="EMBL" id="GBRH01200859">
    <property type="protein sequence ID" value="JAD97036.1"/>
    <property type="molecule type" value="Transcribed_RNA"/>
</dbReference>
<reference evidence="1" key="2">
    <citation type="journal article" date="2015" name="Data Brief">
        <title>Shoot transcriptome of the giant reed, Arundo donax.</title>
        <authorList>
            <person name="Barrero R.A."/>
            <person name="Guerrero F.D."/>
            <person name="Moolhuijzen P."/>
            <person name="Goolsby J.A."/>
            <person name="Tidwell J."/>
            <person name="Bellgard S.E."/>
            <person name="Bellgard M.I."/>
        </authorList>
    </citation>
    <scope>NUCLEOTIDE SEQUENCE</scope>
    <source>
        <tissue evidence="1">Shoot tissue taken approximately 20 cm above the soil surface</tissue>
    </source>
</reference>
<reference evidence="1" key="1">
    <citation type="submission" date="2014-09" db="EMBL/GenBank/DDBJ databases">
        <authorList>
            <person name="Magalhaes I.L.F."/>
            <person name="Oliveira U."/>
            <person name="Santos F.R."/>
            <person name="Vidigal T.H.D.A."/>
            <person name="Brescovit A.D."/>
            <person name="Santos A.J."/>
        </authorList>
    </citation>
    <scope>NUCLEOTIDE SEQUENCE</scope>
    <source>
        <tissue evidence="1">Shoot tissue taken approximately 20 cm above the soil surface</tissue>
    </source>
</reference>
<dbReference type="AlphaFoldDB" id="A0A0A9EAG9"/>
<sequence length="34" mass="3731">MRALLQMTMATDDATESVREPITPSWKPAVILAS</sequence>
<accession>A0A0A9EAG9</accession>
<proteinExistence type="predicted"/>
<protein>
    <submittedName>
        <fullName evidence="1">Uncharacterized protein</fullName>
    </submittedName>
</protein>
<evidence type="ECO:0000313" key="1">
    <source>
        <dbReference type="EMBL" id="JAD97036.1"/>
    </source>
</evidence>